<dbReference type="FunFam" id="1.10.287.950:FF:000001">
    <property type="entry name" value="Methyl-accepting chemotaxis sensory transducer"/>
    <property type="match status" value="1"/>
</dbReference>
<dbReference type="Pfam" id="PF00015">
    <property type="entry name" value="MCPsignal"/>
    <property type="match status" value="1"/>
</dbReference>
<reference evidence="13 14" key="1">
    <citation type="submission" date="2014-11" db="EMBL/GenBank/DDBJ databases">
        <title>Genome sequence of Pseudomonas tuomuerensis JCM 14085.</title>
        <authorList>
            <person name="Shin S.-K."/>
            <person name="Yi H."/>
        </authorList>
    </citation>
    <scope>NUCLEOTIDE SEQUENCE [LARGE SCALE GENOMIC DNA]</scope>
    <source>
        <strain evidence="13 14">JCM 14085</strain>
    </source>
</reference>
<dbReference type="SMART" id="SM00304">
    <property type="entry name" value="HAMP"/>
    <property type="match status" value="1"/>
</dbReference>
<evidence type="ECO:0000256" key="7">
    <source>
        <dbReference type="ARBA" id="ARBA00023224"/>
    </source>
</evidence>
<keyword evidence="6 10" id="KW-0472">Membrane</keyword>
<sequence>MGWQGLALRTRLFAVSSLVLVLTVLLVVGFQSYLTSKDQLRRLKEQELPGRMQTIAAGIRGQLTLAINGSEALANNVFIQDWARAGAPLDRLPDMRRAMDQTLKALGANAVFMAVRTPDGGVRYHHLEGNKLQWRPMSEGNADDGWYFEYLKRNTPYELNLDTNALGSQGLQIFVNYRSAQTDDQGRPLLVAGGAMNMEQLASMIRNYRFGESGQVMLVQPSGLVDIHPDARQAGSLDLSSQSGFRALMANDWLKVRDQGLHILQIELAGQPAFVGALHLPDLQRYLVVTQPVRDTVAGITANRRLTLGVGLALLVLGLLVLYPLAGRLTRPLDDLRRQLKRISDSLQLDQPLQTRDQAEIGEMCAQLNQFLGRLRETLGAVRQTSDAVQGITRELEVGAVQATQAFHDQQATLRVVNQDLDHLSQSVHSIAGHAGEAAESSDQGSRLLEQAHRQIDASHAAITRLTEDMQANIEQLQVLQTHSGEITHVLEVIRGISEQTNLLALNAAIEAARAGEQGRGFAVVADEVRALAQRTQSSTTEIQQTTDLLRQASNQMAERITESAQSTQEGMQQLAQARHELGQLQTGLQRVFQMNRSIAEATEEQNASVADTHRSLQSLADQGQQAVVMAEQATAATKRLAVLIRELHVRTQRFRC</sequence>
<evidence type="ECO:0000256" key="8">
    <source>
        <dbReference type="ARBA" id="ARBA00029447"/>
    </source>
</evidence>
<dbReference type="GO" id="GO:0006935">
    <property type="term" value="P:chemotaxis"/>
    <property type="evidence" value="ECO:0007669"/>
    <property type="project" value="UniProtKB-ARBA"/>
</dbReference>
<evidence type="ECO:0000256" key="10">
    <source>
        <dbReference type="SAM" id="Phobius"/>
    </source>
</evidence>
<gene>
    <name evidence="13" type="ORF">PT85_02430</name>
</gene>
<evidence type="ECO:0000256" key="2">
    <source>
        <dbReference type="ARBA" id="ARBA00022475"/>
    </source>
</evidence>
<evidence type="ECO:0000256" key="9">
    <source>
        <dbReference type="PROSITE-ProRule" id="PRU00284"/>
    </source>
</evidence>
<dbReference type="Gene3D" id="3.30.450.20">
    <property type="entry name" value="PAS domain"/>
    <property type="match status" value="1"/>
</dbReference>
<evidence type="ECO:0008006" key="15">
    <source>
        <dbReference type="Google" id="ProtNLM"/>
    </source>
</evidence>
<evidence type="ECO:0000256" key="1">
    <source>
        <dbReference type="ARBA" id="ARBA00004651"/>
    </source>
</evidence>
<dbReference type="Proteomes" id="UP000030980">
    <property type="component" value="Unassembled WGS sequence"/>
</dbReference>
<dbReference type="PROSITE" id="PS50111">
    <property type="entry name" value="CHEMOTAXIS_TRANSDUC_2"/>
    <property type="match status" value="1"/>
</dbReference>
<dbReference type="PANTHER" id="PTHR32089">
    <property type="entry name" value="METHYL-ACCEPTING CHEMOTAXIS PROTEIN MCPB"/>
    <property type="match status" value="1"/>
</dbReference>
<keyword evidence="5 10" id="KW-1133">Transmembrane helix</keyword>
<organism evidence="13 14">
    <name type="scientific">Pseudomonas flexibilis</name>
    <dbReference type="NCBI Taxonomy" id="706570"/>
    <lineage>
        <taxon>Bacteria</taxon>
        <taxon>Pseudomonadati</taxon>
        <taxon>Pseudomonadota</taxon>
        <taxon>Gammaproteobacteria</taxon>
        <taxon>Pseudomonadales</taxon>
        <taxon>Pseudomonadaceae</taxon>
        <taxon>Pseudomonas</taxon>
    </lineage>
</organism>
<dbReference type="InterPro" id="IPR004089">
    <property type="entry name" value="MCPsignal_dom"/>
</dbReference>
<feature type="domain" description="Methyl-accepting transducer" evidence="11">
    <location>
        <begin position="385"/>
        <end position="621"/>
    </location>
</feature>
<evidence type="ECO:0000259" key="11">
    <source>
        <dbReference type="PROSITE" id="PS50111"/>
    </source>
</evidence>
<dbReference type="PROSITE" id="PS50885">
    <property type="entry name" value="HAMP"/>
    <property type="match status" value="1"/>
</dbReference>
<comment type="caution">
    <text evidence="13">The sequence shown here is derived from an EMBL/GenBank/DDBJ whole genome shotgun (WGS) entry which is preliminary data.</text>
</comment>
<dbReference type="Pfam" id="PF00672">
    <property type="entry name" value="HAMP"/>
    <property type="match status" value="1"/>
</dbReference>
<dbReference type="InterPro" id="IPR003660">
    <property type="entry name" value="HAMP_dom"/>
</dbReference>
<evidence type="ECO:0000256" key="4">
    <source>
        <dbReference type="ARBA" id="ARBA00022692"/>
    </source>
</evidence>
<evidence type="ECO:0000313" key="14">
    <source>
        <dbReference type="Proteomes" id="UP000030980"/>
    </source>
</evidence>
<evidence type="ECO:0000256" key="5">
    <source>
        <dbReference type="ARBA" id="ARBA00022989"/>
    </source>
</evidence>
<comment type="similarity">
    <text evidence="8">Belongs to the methyl-accepting chemotaxis (MCP) protein family.</text>
</comment>
<dbReference type="Gene3D" id="1.10.287.950">
    <property type="entry name" value="Methyl-accepting chemotaxis protein"/>
    <property type="match status" value="1"/>
</dbReference>
<name>A0A0B3C0I6_9PSED</name>
<dbReference type="GO" id="GO:0007165">
    <property type="term" value="P:signal transduction"/>
    <property type="evidence" value="ECO:0007669"/>
    <property type="project" value="UniProtKB-KW"/>
</dbReference>
<dbReference type="GO" id="GO:0005886">
    <property type="term" value="C:plasma membrane"/>
    <property type="evidence" value="ECO:0007669"/>
    <property type="project" value="UniProtKB-SubCell"/>
</dbReference>
<keyword evidence="2" id="KW-1003">Cell membrane</keyword>
<dbReference type="EMBL" id="JTAK01000001">
    <property type="protein sequence ID" value="KHO66444.1"/>
    <property type="molecule type" value="Genomic_DNA"/>
</dbReference>
<dbReference type="AlphaFoldDB" id="A0A0B3C0I6"/>
<proteinExistence type="inferred from homology"/>
<evidence type="ECO:0000259" key="12">
    <source>
        <dbReference type="PROSITE" id="PS50885"/>
    </source>
</evidence>
<accession>A0A0B3C0I6</accession>
<comment type="subcellular location">
    <subcellularLocation>
        <location evidence="1">Cell membrane</location>
        <topology evidence="1">Multi-pass membrane protein</topology>
    </subcellularLocation>
</comment>
<keyword evidence="14" id="KW-1185">Reference proteome</keyword>
<evidence type="ECO:0000256" key="6">
    <source>
        <dbReference type="ARBA" id="ARBA00023136"/>
    </source>
</evidence>
<dbReference type="CDD" id="cd06225">
    <property type="entry name" value="HAMP"/>
    <property type="match status" value="1"/>
</dbReference>
<keyword evidence="7 9" id="KW-0807">Transducer</keyword>
<dbReference type="OrthoDB" id="7021108at2"/>
<feature type="domain" description="HAMP" evidence="12">
    <location>
        <begin position="327"/>
        <end position="380"/>
    </location>
</feature>
<keyword evidence="3" id="KW-0488">Methylation</keyword>
<evidence type="ECO:0000256" key="3">
    <source>
        <dbReference type="ARBA" id="ARBA00022481"/>
    </source>
</evidence>
<protein>
    <recommendedName>
        <fullName evidence="15">Chemotaxis protein</fullName>
    </recommendedName>
</protein>
<dbReference type="SMART" id="SM00283">
    <property type="entry name" value="MA"/>
    <property type="match status" value="1"/>
</dbReference>
<evidence type="ECO:0000313" key="13">
    <source>
        <dbReference type="EMBL" id="KHO66444.1"/>
    </source>
</evidence>
<dbReference type="SUPFAM" id="SSF58104">
    <property type="entry name" value="Methyl-accepting chemotaxis protein (MCP) signaling domain"/>
    <property type="match status" value="1"/>
</dbReference>
<feature type="transmembrane region" description="Helical" evidence="10">
    <location>
        <begin position="12"/>
        <end position="34"/>
    </location>
</feature>
<dbReference type="PANTHER" id="PTHR32089:SF112">
    <property type="entry name" value="LYSOZYME-LIKE PROTEIN-RELATED"/>
    <property type="match status" value="1"/>
</dbReference>
<dbReference type="STRING" id="706570.PT85_02430"/>
<dbReference type="CDD" id="cd11386">
    <property type="entry name" value="MCP_signal"/>
    <property type="match status" value="1"/>
</dbReference>
<keyword evidence="4 10" id="KW-0812">Transmembrane</keyword>